<keyword evidence="3" id="KW-1185">Reference proteome</keyword>
<keyword evidence="1" id="KW-0472">Membrane</keyword>
<sequence length="156" mass="18240">MRSIKYFLGGVILGIGLTSWWFLFNEKWINSPPAQTALTVSNERQEPFAVIYTFYRALAAGKEEELAAVVTADFNVSEKYNFLLKEWRQRRQQDPTLQFVFFLIKEQEIDWKKGIAHVKGYVELVSSRKEVISIPQTITILNEKGIWKIHDIQKEE</sequence>
<keyword evidence="1" id="KW-0812">Transmembrane</keyword>
<evidence type="ECO:0008006" key="4">
    <source>
        <dbReference type="Google" id="ProtNLM"/>
    </source>
</evidence>
<evidence type="ECO:0000313" key="2">
    <source>
        <dbReference type="EMBL" id="PRR75547.1"/>
    </source>
</evidence>
<accession>A0A2T0AXJ8</accession>
<dbReference type="AlphaFoldDB" id="A0A2T0AXJ8"/>
<feature type="transmembrane region" description="Helical" evidence="1">
    <location>
        <begin position="6"/>
        <end position="24"/>
    </location>
</feature>
<proteinExistence type="predicted"/>
<reference evidence="2 3" key="1">
    <citation type="submission" date="2018-03" db="EMBL/GenBank/DDBJ databases">
        <title>Genome sequence of Moorella humiferrea DSM 23265.</title>
        <authorList>
            <person name="Poehlein A."/>
            <person name="Daniel R."/>
        </authorList>
    </citation>
    <scope>NUCLEOTIDE SEQUENCE [LARGE SCALE GENOMIC DNA]</scope>
    <source>
        <strain evidence="2 3">DSM 23265</strain>
    </source>
</reference>
<dbReference type="EMBL" id="PVXM01000004">
    <property type="protein sequence ID" value="PRR75547.1"/>
    <property type="molecule type" value="Genomic_DNA"/>
</dbReference>
<dbReference type="RefSeq" id="WP_106004360.1">
    <property type="nucleotide sequence ID" value="NZ_CP136419.1"/>
</dbReference>
<evidence type="ECO:0000256" key="1">
    <source>
        <dbReference type="SAM" id="Phobius"/>
    </source>
</evidence>
<gene>
    <name evidence="2" type="ORF">MOHU_03140</name>
</gene>
<comment type="caution">
    <text evidence="2">The sequence shown here is derived from an EMBL/GenBank/DDBJ whole genome shotgun (WGS) entry which is preliminary data.</text>
</comment>
<evidence type="ECO:0000313" key="3">
    <source>
        <dbReference type="Proteomes" id="UP000238415"/>
    </source>
</evidence>
<dbReference type="OrthoDB" id="1724570at2"/>
<dbReference type="Proteomes" id="UP000238415">
    <property type="component" value="Unassembled WGS sequence"/>
</dbReference>
<name>A0A2T0AXJ8_9FIRM</name>
<organism evidence="2 3">
    <name type="scientific">Neomoorella humiferrea</name>
    <dbReference type="NCBI Taxonomy" id="676965"/>
    <lineage>
        <taxon>Bacteria</taxon>
        <taxon>Bacillati</taxon>
        <taxon>Bacillota</taxon>
        <taxon>Clostridia</taxon>
        <taxon>Neomoorellales</taxon>
        <taxon>Neomoorellaceae</taxon>
        <taxon>Neomoorella</taxon>
    </lineage>
</organism>
<protein>
    <recommendedName>
        <fullName evidence="4">DUF4878 domain-containing protein</fullName>
    </recommendedName>
</protein>
<keyword evidence="1" id="KW-1133">Transmembrane helix</keyword>